<evidence type="ECO:0008006" key="4">
    <source>
        <dbReference type="Google" id="ProtNLM"/>
    </source>
</evidence>
<proteinExistence type="predicted"/>
<dbReference type="RefSeq" id="XP_070891152.1">
    <property type="nucleotide sequence ID" value="XM_071027929.1"/>
</dbReference>
<comment type="caution">
    <text evidence="2">The sequence shown here is derived from an EMBL/GenBank/DDBJ whole genome shotgun (WGS) entry which is preliminary data.</text>
</comment>
<dbReference type="InterPro" id="IPR002885">
    <property type="entry name" value="PPR_rpt"/>
</dbReference>
<name>A0ABR4M6G9_9EURO</name>
<dbReference type="PANTHER" id="PTHR47939">
    <property type="entry name" value="MEMBRANE-ASSOCIATED SALT-INDUCIBLE PROTEIN-LIKE"/>
    <property type="match status" value="1"/>
</dbReference>
<dbReference type="PANTHER" id="PTHR47939:SF5">
    <property type="entry name" value="PENTACOTRIPEPTIDE-REPEAT REGION OF PRORP DOMAIN-CONTAINING PROTEIN"/>
    <property type="match status" value="1"/>
</dbReference>
<dbReference type="EMBL" id="JBFXLQ010000002">
    <property type="protein sequence ID" value="KAL2872173.1"/>
    <property type="molecule type" value="Genomic_DNA"/>
</dbReference>
<dbReference type="InterPro" id="IPR011990">
    <property type="entry name" value="TPR-like_helical_dom_sf"/>
</dbReference>
<feature type="region of interest" description="Disordered" evidence="1">
    <location>
        <begin position="62"/>
        <end position="85"/>
    </location>
</feature>
<dbReference type="InterPro" id="IPR050667">
    <property type="entry name" value="PPR-containing_protein"/>
</dbReference>
<evidence type="ECO:0000313" key="3">
    <source>
        <dbReference type="Proteomes" id="UP001610432"/>
    </source>
</evidence>
<accession>A0ABR4M6G9</accession>
<dbReference type="Gene3D" id="1.25.40.10">
    <property type="entry name" value="Tetratricopeptide repeat domain"/>
    <property type="match status" value="2"/>
</dbReference>
<dbReference type="Proteomes" id="UP001610432">
    <property type="component" value="Unassembled WGS sequence"/>
</dbReference>
<keyword evidence="3" id="KW-1185">Reference proteome</keyword>
<dbReference type="Pfam" id="PF13812">
    <property type="entry name" value="PPR_3"/>
    <property type="match status" value="1"/>
</dbReference>
<evidence type="ECO:0000313" key="2">
    <source>
        <dbReference type="EMBL" id="KAL2872173.1"/>
    </source>
</evidence>
<dbReference type="GeneID" id="98143001"/>
<organism evidence="2 3">
    <name type="scientific">Aspergillus lucknowensis</name>
    <dbReference type="NCBI Taxonomy" id="176173"/>
    <lineage>
        <taxon>Eukaryota</taxon>
        <taxon>Fungi</taxon>
        <taxon>Dikarya</taxon>
        <taxon>Ascomycota</taxon>
        <taxon>Pezizomycotina</taxon>
        <taxon>Eurotiomycetes</taxon>
        <taxon>Eurotiomycetidae</taxon>
        <taxon>Eurotiales</taxon>
        <taxon>Aspergillaceae</taxon>
        <taxon>Aspergillus</taxon>
        <taxon>Aspergillus subgen. Nidulantes</taxon>
    </lineage>
</organism>
<evidence type="ECO:0000256" key="1">
    <source>
        <dbReference type="SAM" id="MobiDB-lite"/>
    </source>
</evidence>
<reference evidence="2 3" key="1">
    <citation type="submission" date="2024-07" db="EMBL/GenBank/DDBJ databases">
        <title>Section-level genome sequencing and comparative genomics of Aspergillus sections Usti and Cavernicolus.</title>
        <authorList>
            <consortium name="Lawrence Berkeley National Laboratory"/>
            <person name="Nybo J.L."/>
            <person name="Vesth T.C."/>
            <person name="Theobald S."/>
            <person name="Frisvad J.C."/>
            <person name="Larsen T.O."/>
            <person name="Kjaerboelling I."/>
            <person name="Rothschild-Mancinelli K."/>
            <person name="Lyhne E.K."/>
            <person name="Kogle M.E."/>
            <person name="Barry K."/>
            <person name="Clum A."/>
            <person name="Na H."/>
            <person name="Ledsgaard L."/>
            <person name="Lin J."/>
            <person name="Lipzen A."/>
            <person name="Kuo A."/>
            <person name="Riley R."/>
            <person name="Mondo S."/>
            <person name="Labutti K."/>
            <person name="Haridas S."/>
            <person name="Pangalinan J."/>
            <person name="Salamov A.A."/>
            <person name="Simmons B.A."/>
            <person name="Magnuson J.K."/>
            <person name="Chen J."/>
            <person name="Drula E."/>
            <person name="Henrissat B."/>
            <person name="Wiebenga A."/>
            <person name="Lubbers R.J."/>
            <person name="Gomes A.C."/>
            <person name="Macurrencykelacurrency M.R."/>
            <person name="Stajich J."/>
            <person name="Grigoriev I.V."/>
            <person name="Mortensen U.H."/>
            <person name="De Vries R.P."/>
            <person name="Baker S.E."/>
            <person name="Andersen M.R."/>
        </authorList>
    </citation>
    <scope>NUCLEOTIDE SEQUENCE [LARGE SCALE GENOMIC DNA]</scope>
    <source>
        <strain evidence="2 3">CBS 449.75</strain>
    </source>
</reference>
<protein>
    <recommendedName>
        <fullName evidence="4">Pentatricopeptide repeat protein</fullName>
    </recommendedName>
</protein>
<sequence length="786" mass="89574">MSFRPHRSLFVRLRAGLPTSHPQQKLRAGLHERSKTHVGARNIAGYASQSNISTPDEILADLSTVPGSHDSIAGEPTSTISDLPNNYAAEPSTGTHVEADRSELLFVPDRMPTTSRVRSPRGPDPNVLHEQVGKVRYGIPLKNGKVRWSVRNVSREVWESEKSIRSKTLFDSPAALHQWMAARDEIGEAIALGREPQKHIVQLDLSEGDEALLDKLKADSKEDFREAWQALSKTEKIGHWHRLSLWLLYRYPRLVPDFLHATCRCRDKPVLLMVSKCITHLNRFFPQYVDRPLITICLHPDAWPILNMPQSTARLFIMAADRADVYYAWSVTRKKRTHMTPATLLCYMKRFTEFEDVDSAIKALQAVQNMRHPDFSLDSEEVIRHCCKLLTLDSVVNDSSDRNFRILPRLLEMGVQPTRDMMNVVLSNAFKTGDSQVGYDIHDYMKSHKLHPDSYTYLALLTDAVATGNRERLGVLLQEIQPKEELHKNKWISSKILHSHFAFTAKRINIDDDPNEVFYSMLDMYNQLHDITPLKELSIIPYHYTAPAGSSNSPPSVVALYIMIATYLRCLKNLVSAERVYDRYRSLVLQGHEVIAPLAATDHTYNEFLVAFRKDPRGLRSAVRLVEDMLHAAGGDGRTQKIKNSEMHHSRPSVRTWTMLMSAFVFNKQALAAEKVRAMMSKHNVKYSLDTWNMIINNYANSQQVSRLAESIKQMEREGFAMDEYSVRSLRYLRDPERLWVAIDELDQASDPGSASSDSELEKGKEAASLLDHGLQRLKDNMKPKA</sequence>
<gene>
    <name evidence="2" type="ORF">BJX67DRAFT_341708</name>
</gene>